<dbReference type="EMBL" id="CP006877">
    <property type="protein sequence ID" value="AJD43096.1"/>
    <property type="molecule type" value="Genomic_DNA"/>
</dbReference>
<dbReference type="HOGENOM" id="CLU_160696_0_0_5"/>
<dbReference type="InterPro" id="IPR025597">
    <property type="entry name" value="DUF4345"/>
</dbReference>
<feature type="transmembrane region" description="Helical" evidence="1">
    <location>
        <begin position="12"/>
        <end position="35"/>
    </location>
</feature>
<reference evidence="2 3" key="1">
    <citation type="submission" date="2013-11" db="EMBL/GenBank/DDBJ databases">
        <title>Complete genome sequence of Rhizobium gallicum bv. gallicum R602.</title>
        <authorList>
            <person name="Bustos P."/>
            <person name="Santamaria R.I."/>
            <person name="Lozano L."/>
            <person name="Acosta J.L."/>
            <person name="Ormeno-Orrillo E."/>
            <person name="Rogel M.A."/>
            <person name="Romero D."/>
            <person name="Cevallos M.A."/>
            <person name="Martinez-Romero E."/>
            <person name="Gonzalez V."/>
        </authorList>
    </citation>
    <scope>NUCLEOTIDE SEQUENCE [LARGE SCALE GENOMIC DNA]</scope>
    <source>
        <strain evidence="2 3">R602</strain>
    </source>
</reference>
<sequence>MEFYFPETFAEQLAFCSAAFTALAGLVIMFAPGYAMQLFGLQPRGDRRDGFAEQRSVGGFYLGFGLAAIMLAQDFIYMALGAAFAMAAFARVVSLLSDKGSTILNYLLLVVQAALAALPLAYSLGFFAA</sequence>
<proteinExistence type="predicted"/>
<gene>
    <name evidence="2" type="ORF">RGR602_CH03797</name>
</gene>
<evidence type="ECO:0000313" key="3">
    <source>
        <dbReference type="Proteomes" id="UP000031368"/>
    </source>
</evidence>
<evidence type="ECO:0000313" key="2">
    <source>
        <dbReference type="EMBL" id="AJD43096.1"/>
    </source>
</evidence>
<keyword evidence="1" id="KW-0472">Membrane</keyword>
<dbReference type="Proteomes" id="UP000031368">
    <property type="component" value="Chromosome"/>
</dbReference>
<keyword evidence="1" id="KW-1133">Transmembrane helix</keyword>
<dbReference type="AlphaFoldDB" id="A0A0B4X7F1"/>
<protein>
    <recommendedName>
        <fullName evidence="4">DUF4345 domain-containing protein</fullName>
    </recommendedName>
</protein>
<evidence type="ECO:0008006" key="4">
    <source>
        <dbReference type="Google" id="ProtNLM"/>
    </source>
</evidence>
<dbReference type="KEGG" id="rga:RGR602_CH03797"/>
<dbReference type="RefSeq" id="WP_039846345.1">
    <property type="nucleotide sequence ID" value="NZ_CP006877.1"/>
</dbReference>
<organism evidence="2 3">
    <name type="scientific">Rhizobium gallicum bv. gallicum R602sp</name>
    <dbReference type="NCBI Taxonomy" id="1041138"/>
    <lineage>
        <taxon>Bacteria</taxon>
        <taxon>Pseudomonadati</taxon>
        <taxon>Pseudomonadota</taxon>
        <taxon>Alphaproteobacteria</taxon>
        <taxon>Hyphomicrobiales</taxon>
        <taxon>Rhizobiaceae</taxon>
        <taxon>Rhizobium/Agrobacterium group</taxon>
        <taxon>Rhizobium</taxon>
    </lineage>
</organism>
<keyword evidence="3" id="KW-1185">Reference proteome</keyword>
<name>A0A0B4X7F1_9HYPH</name>
<feature type="transmembrane region" description="Helical" evidence="1">
    <location>
        <begin position="78"/>
        <end position="96"/>
    </location>
</feature>
<accession>A0A0B4X7F1</accession>
<evidence type="ECO:0000256" key="1">
    <source>
        <dbReference type="SAM" id="Phobius"/>
    </source>
</evidence>
<feature type="transmembrane region" description="Helical" evidence="1">
    <location>
        <begin position="103"/>
        <end position="128"/>
    </location>
</feature>
<keyword evidence="1" id="KW-0812">Transmembrane</keyword>
<dbReference type="Pfam" id="PF14248">
    <property type="entry name" value="DUF4345"/>
    <property type="match status" value="1"/>
</dbReference>